<proteinExistence type="predicted"/>
<feature type="transmembrane region" description="Helical" evidence="1">
    <location>
        <begin position="27"/>
        <end position="45"/>
    </location>
</feature>
<feature type="transmembrane region" description="Helical" evidence="1">
    <location>
        <begin position="182"/>
        <end position="208"/>
    </location>
</feature>
<dbReference type="InterPro" id="IPR009495">
    <property type="entry name" value="NrsF"/>
</dbReference>
<dbReference type="Pfam" id="PF06532">
    <property type="entry name" value="NrsF"/>
    <property type="match status" value="1"/>
</dbReference>
<dbReference type="Proteomes" id="UP000244810">
    <property type="component" value="Unassembled WGS sequence"/>
</dbReference>
<name>A0A2T7UW60_9RHOB</name>
<keyword evidence="1" id="KW-0472">Membrane</keyword>
<evidence type="ECO:0000313" key="3">
    <source>
        <dbReference type="Proteomes" id="UP000244810"/>
    </source>
</evidence>
<organism evidence="2 3">
    <name type="scientific">Pararhodobacter aggregans</name>
    <dbReference type="NCBI Taxonomy" id="404875"/>
    <lineage>
        <taxon>Bacteria</taxon>
        <taxon>Pseudomonadati</taxon>
        <taxon>Pseudomonadota</taxon>
        <taxon>Alphaproteobacteria</taxon>
        <taxon>Rhodobacterales</taxon>
        <taxon>Paracoccaceae</taxon>
        <taxon>Pararhodobacter</taxon>
    </lineage>
</organism>
<feature type="transmembrane region" description="Helical" evidence="1">
    <location>
        <begin position="57"/>
        <end position="75"/>
    </location>
</feature>
<keyword evidence="1" id="KW-1133">Transmembrane helix</keyword>
<dbReference type="RefSeq" id="WP_107749528.1">
    <property type="nucleotide sequence ID" value="NZ_QBKF01000001.1"/>
</dbReference>
<feature type="transmembrane region" description="Helical" evidence="1">
    <location>
        <begin position="87"/>
        <end position="108"/>
    </location>
</feature>
<accession>A0A2T7UW60</accession>
<evidence type="ECO:0000256" key="1">
    <source>
        <dbReference type="SAM" id="Phobius"/>
    </source>
</evidence>
<dbReference type="AlphaFoldDB" id="A0A2T7UW60"/>
<feature type="transmembrane region" description="Helical" evidence="1">
    <location>
        <begin position="128"/>
        <end position="146"/>
    </location>
</feature>
<reference evidence="2 3" key="1">
    <citation type="journal article" date="2011" name="Syst. Appl. Microbiol.">
        <title>Defluviimonas denitrificans gen. nov., sp. nov., and Pararhodobacter aggregans gen. nov., sp. nov., non-phototrophic Rhodobacteraceae from the biofilter of a marine aquaculture.</title>
        <authorList>
            <person name="Foesel B.U."/>
            <person name="Drake H.L."/>
            <person name="Schramm A."/>
        </authorList>
    </citation>
    <scope>NUCLEOTIDE SEQUENCE [LARGE SCALE GENOMIC DNA]</scope>
    <source>
        <strain evidence="2 3">D1-19</strain>
    </source>
</reference>
<evidence type="ECO:0000313" key="2">
    <source>
        <dbReference type="EMBL" id="PVE49023.1"/>
    </source>
</evidence>
<gene>
    <name evidence="2" type="ORF">DDE23_01035</name>
</gene>
<keyword evidence="3" id="KW-1185">Reference proteome</keyword>
<comment type="caution">
    <text evidence="2">The sequence shown here is derived from an EMBL/GenBank/DDBJ whole genome shotgun (WGS) entry which is preliminary data.</text>
</comment>
<dbReference type="EMBL" id="QDDR01000001">
    <property type="protein sequence ID" value="PVE49023.1"/>
    <property type="molecule type" value="Genomic_DNA"/>
</dbReference>
<keyword evidence="1" id="KW-0812">Transmembrane</keyword>
<sequence length="210" mass="21505">MKTDALIAALAADTTPRVAPGARLARSLPVAFVVSVLLLLVFWQVRPDLAEVLTSVPVYKTLVPAAMALAALWLARGMARPEARVGAEASVVGVLGLGLLGALAYGLATNSPAEIAELLDTRDFENCLISVPVLAALPLAGALWAMKAGAPRHPVLAGAVAGLLAGGIGAAVYSLHCPHDPLMYFLSAYGGAMLVVVALGAVIGGRVLRW</sequence>
<feature type="transmembrane region" description="Helical" evidence="1">
    <location>
        <begin position="155"/>
        <end position="176"/>
    </location>
</feature>
<protein>
    <submittedName>
        <fullName evidence="2">RNA polymerase subunit sigma-70</fullName>
    </submittedName>
</protein>